<dbReference type="Gene3D" id="3.40.630.10">
    <property type="entry name" value="Zn peptidases"/>
    <property type="match status" value="1"/>
</dbReference>
<keyword evidence="3" id="KW-1185">Reference proteome</keyword>
<dbReference type="STRING" id="1777137.AWB76_06536"/>
<dbReference type="GO" id="GO:0016787">
    <property type="term" value="F:hydrolase activity"/>
    <property type="evidence" value="ECO:0007669"/>
    <property type="project" value="InterPro"/>
</dbReference>
<evidence type="ECO:0000256" key="1">
    <source>
        <dbReference type="ARBA" id="ARBA00022801"/>
    </source>
</evidence>
<dbReference type="SUPFAM" id="SSF53187">
    <property type="entry name" value="Zn-dependent exopeptidases"/>
    <property type="match status" value="1"/>
</dbReference>
<dbReference type="InterPro" id="IPR050072">
    <property type="entry name" value="Peptidase_M20A"/>
</dbReference>
<evidence type="ECO:0000313" key="2">
    <source>
        <dbReference type="EMBL" id="SAK90275.1"/>
    </source>
</evidence>
<gene>
    <name evidence="2" type="ORF">AWB76_06536</name>
</gene>
<reference evidence="3" key="1">
    <citation type="submission" date="2016-01" db="EMBL/GenBank/DDBJ databases">
        <authorList>
            <person name="Peeters Charlotte."/>
        </authorList>
    </citation>
    <scope>NUCLEOTIDE SEQUENCE [LARGE SCALE GENOMIC DNA]</scope>
</reference>
<dbReference type="PANTHER" id="PTHR43808:SF32">
    <property type="entry name" value="ARGE_DAPE-RELATED DEACYLASE"/>
    <property type="match status" value="1"/>
</dbReference>
<protein>
    <submittedName>
        <fullName evidence="2">Acetylornithine deacetylase</fullName>
    </submittedName>
</protein>
<evidence type="ECO:0000313" key="3">
    <source>
        <dbReference type="Proteomes" id="UP000054624"/>
    </source>
</evidence>
<dbReference type="AlphaFoldDB" id="A0A158D6K2"/>
<keyword evidence="1" id="KW-0378">Hydrolase</keyword>
<dbReference type="RefSeq" id="WP_244173532.1">
    <property type="nucleotide sequence ID" value="NZ_FCOI02000034.1"/>
</dbReference>
<dbReference type="Pfam" id="PF01546">
    <property type="entry name" value="Peptidase_M20"/>
    <property type="match status" value="1"/>
</dbReference>
<name>A0A158D6K2_9BURK</name>
<organism evidence="2 3">
    <name type="scientific">Caballeronia temeraria</name>
    <dbReference type="NCBI Taxonomy" id="1777137"/>
    <lineage>
        <taxon>Bacteria</taxon>
        <taxon>Pseudomonadati</taxon>
        <taxon>Pseudomonadota</taxon>
        <taxon>Betaproteobacteria</taxon>
        <taxon>Burkholderiales</taxon>
        <taxon>Burkholderiaceae</taxon>
        <taxon>Caballeronia</taxon>
    </lineage>
</organism>
<dbReference type="InterPro" id="IPR002933">
    <property type="entry name" value="Peptidase_M20"/>
</dbReference>
<sequence length="298" mass="32387">MQADVLVALGAEASDLRRTLARAVAASSQEVVDLARALVAEPSHYPPGDTHSVARRIEAMLEGTDVEITRYGTLPHVMNLVVRVRGMTPGRRLVFNGHLDTFPLVDADRWSADPKGEVRDGKLYGLGVSDMKGGIAAIVFALRHLAALRDTLPGDARTDRFPPPCHRYVTIAPFVAKGPSVVRVGKRAFASRTRSLGKARRVWSATARQMQRHTMPQTYEYNGFTLQIAIERNLHRSSCSADPLGYVAVVRICQPGTALSRFSPLRLGEAGGRAFASKAAALDGGFMAARRMVDDLLC</sequence>
<dbReference type="PANTHER" id="PTHR43808">
    <property type="entry name" value="ACETYLORNITHINE DEACETYLASE"/>
    <property type="match status" value="1"/>
</dbReference>
<dbReference type="Proteomes" id="UP000054624">
    <property type="component" value="Unassembled WGS sequence"/>
</dbReference>
<accession>A0A158D6K2</accession>
<proteinExistence type="predicted"/>
<dbReference type="EMBL" id="FCOI02000034">
    <property type="protein sequence ID" value="SAK90275.1"/>
    <property type="molecule type" value="Genomic_DNA"/>
</dbReference>